<keyword evidence="1" id="KW-0808">Transferase</keyword>
<gene>
    <name evidence="1" type="ORF">BN569_00905</name>
</gene>
<name>R5LXC3_9FIRM</name>
<comment type="caution">
    <text evidence="1">The sequence shown here is derived from an EMBL/GenBank/DDBJ whole genome shotgun (WGS) entry which is preliminary data.</text>
</comment>
<dbReference type="Proteomes" id="UP000018300">
    <property type="component" value="Unassembled WGS sequence"/>
</dbReference>
<sequence>MKLKRFYNKKVNIVTKEEIAFSGVVTEYFYPEENESGKESIVIDSSSGNPVEFYEEDIKIIYNQDII</sequence>
<dbReference type="AlphaFoldDB" id="R5LXC3"/>
<evidence type="ECO:0000313" key="2">
    <source>
        <dbReference type="Proteomes" id="UP000018300"/>
    </source>
</evidence>
<protein>
    <submittedName>
        <fullName evidence="1">Polysaccharide pyruvyl transferase YvfF</fullName>
    </submittedName>
</protein>
<organism evidence="1 2">
    <name type="scientific">Eshraghiella crossota CAG:259</name>
    <dbReference type="NCBI Taxonomy" id="1263062"/>
    <lineage>
        <taxon>Bacteria</taxon>
        <taxon>Bacillati</taxon>
        <taxon>Bacillota</taxon>
        <taxon>Clostridia</taxon>
        <taxon>Lachnospirales</taxon>
        <taxon>Lachnospiraceae</taxon>
        <taxon>Eshraghiella</taxon>
    </lineage>
</organism>
<dbReference type="GO" id="GO:0016740">
    <property type="term" value="F:transferase activity"/>
    <property type="evidence" value="ECO:0007669"/>
    <property type="project" value="UniProtKB-KW"/>
</dbReference>
<evidence type="ECO:0000313" key="1">
    <source>
        <dbReference type="EMBL" id="CCY77721.1"/>
    </source>
</evidence>
<reference evidence="1" key="1">
    <citation type="submission" date="2012-11" db="EMBL/GenBank/DDBJ databases">
        <title>Dependencies among metagenomic species, viruses, plasmids and units of genetic variation.</title>
        <authorList>
            <person name="Nielsen H.B."/>
            <person name="Almeida M."/>
            <person name="Juncker A.S."/>
            <person name="Rasmussen S."/>
            <person name="Li J."/>
            <person name="Sunagawa S."/>
            <person name="Plichta D."/>
            <person name="Gautier L."/>
            <person name="Le Chatelier E."/>
            <person name="Peletier E."/>
            <person name="Bonde I."/>
            <person name="Nielsen T."/>
            <person name="Manichanh C."/>
            <person name="Arumugam M."/>
            <person name="Batto J."/>
            <person name="Santos M.B.Q.D."/>
            <person name="Blom N."/>
            <person name="Borruel N."/>
            <person name="Burgdorf K.S."/>
            <person name="Boumezbeur F."/>
            <person name="Casellas F."/>
            <person name="Dore J."/>
            <person name="Guarner F."/>
            <person name="Hansen T."/>
            <person name="Hildebrand F."/>
            <person name="Kaas R.S."/>
            <person name="Kennedy S."/>
            <person name="Kristiansen K."/>
            <person name="Kultima J.R."/>
            <person name="Leonard P."/>
            <person name="Levenez F."/>
            <person name="Lund O."/>
            <person name="Moumen B."/>
            <person name="Le Paslier D."/>
            <person name="Pons N."/>
            <person name="Pedersen O."/>
            <person name="Prifti E."/>
            <person name="Qin J."/>
            <person name="Raes J."/>
            <person name="Tap J."/>
            <person name="Tims S."/>
            <person name="Ussery D.W."/>
            <person name="Yamada T."/>
            <person name="MetaHit consortium"/>
            <person name="Renault P."/>
            <person name="Sicheritz-Ponten T."/>
            <person name="Bork P."/>
            <person name="Wang J."/>
            <person name="Brunak S."/>
            <person name="Ehrlich S.D."/>
        </authorList>
    </citation>
    <scope>NUCLEOTIDE SEQUENCE [LARGE SCALE GENOMIC DNA]</scope>
</reference>
<accession>R5LXC3</accession>
<dbReference type="EMBL" id="CAYU010000074">
    <property type="protein sequence ID" value="CCY77721.1"/>
    <property type="molecule type" value="Genomic_DNA"/>
</dbReference>
<proteinExistence type="predicted"/>